<keyword evidence="3 7" id="KW-0812">Transmembrane</keyword>
<dbReference type="PANTHER" id="PTHR30572">
    <property type="entry name" value="MEMBRANE COMPONENT OF TRANSPORTER-RELATED"/>
    <property type="match status" value="1"/>
</dbReference>
<evidence type="ECO:0000256" key="7">
    <source>
        <dbReference type="SAM" id="Phobius"/>
    </source>
</evidence>
<evidence type="ECO:0000256" key="2">
    <source>
        <dbReference type="ARBA" id="ARBA00022475"/>
    </source>
</evidence>
<feature type="transmembrane region" description="Helical" evidence="7">
    <location>
        <begin position="97"/>
        <end position="126"/>
    </location>
</feature>
<feature type="transmembrane region" description="Helical" evidence="7">
    <location>
        <begin position="350"/>
        <end position="372"/>
    </location>
</feature>
<feature type="transmembrane region" description="Helical" evidence="7">
    <location>
        <begin position="840"/>
        <end position="860"/>
    </location>
</feature>
<evidence type="ECO:0000256" key="1">
    <source>
        <dbReference type="ARBA" id="ARBA00004651"/>
    </source>
</evidence>
<sequence>MEAGSSWARFRRRLRFVLSRAERQRLLWEEMDFHIEAMAEDLAAQGMSEDDARAAARRKFGNMTQQAEDSRGVWLLRWWSDLAQDLRYSFRGMRRDAGFTLFVILIAGLGIGASSTVFSVVNALLLRPLPFRDPGRLVWISNVEWSTQVDNFKDLRARNGALVDMAGWFGGYGVGDWQMTGTGEPERVTGVPVTQNFFPLLGVEPALGRSFTPDECEAKVGEPPAVLLSHGFWQRRFAADASVVGRRLLLNNRSVIVVGVLPSSFDFAALFSPGTPVDIFIPWPLTSETNQRGNTMTMVGRLKPGATVAAAQAEFTVLGKQMENQHPERNPVAPRLVSLEKRINGRVRPALLVLACAVGVLMLIVCANLSNLQLARLGARQRELALRAALGAGRFRLLRQMLTESIALSCCGAVLGLGLALAGARAVSQLDGFNLPLLSSVRVDGYVLGFTLLAAVLTGILFGLLPALHTPAGKVQDTLREGGRGLSAGRHRAWLRNGLVVSEIAFASILLVSAGLLVRSFVRVLDVNLGFEPARTAVLRIDPGSRLANLVQQNAFLDDMLQRTRAIPGVRAAGVIDILPFAGDRAWQVSGKGQVYPKGQHPESFIRVVSDGYFAAAGIRLQAGREFTDRDRDSTELVVMVNQTLARTLWPGQDAVGQVMTQDGGRRVIGVVSDVRHESLETAGGSEMYLPLRQTRDYPAMELVVRSFLPPAVLASAIRTALRPLDPNLPVAELHGLQDLVEKAVSPRRFLVLLLGGFAAFALLLASLGIYAVISYSVTQRVQEIGIRMALGATPSGLQRLILLRTFGLAVLGLVVGMAASRALSNTLGSLLFGVTAGDAATYAGVGTLLLAVAAAAGYLPAWRASRIDPILALRSN</sequence>
<comment type="subcellular location">
    <subcellularLocation>
        <location evidence="1">Cell membrane</location>
        <topology evidence="1">Multi-pass membrane protein</topology>
    </subcellularLocation>
</comment>
<dbReference type="RefSeq" id="WP_194452238.1">
    <property type="nucleotide sequence ID" value="NZ_CP063849.1"/>
</dbReference>
<feature type="transmembrane region" description="Helical" evidence="7">
    <location>
        <begin position="800"/>
        <end position="820"/>
    </location>
</feature>
<dbReference type="NCBIfam" id="TIGR03434">
    <property type="entry name" value="ADOP"/>
    <property type="match status" value="1"/>
</dbReference>
<evidence type="ECO:0000256" key="4">
    <source>
        <dbReference type="ARBA" id="ARBA00022989"/>
    </source>
</evidence>
<evidence type="ECO:0000313" key="11">
    <source>
        <dbReference type="Proteomes" id="UP000593892"/>
    </source>
</evidence>
<name>A0A7S7SN40_PALFE</name>
<evidence type="ECO:0000313" key="10">
    <source>
        <dbReference type="EMBL" id="QOY90578.1"/>
    </source>
</evidence>
<dbReference type="InterPro" id="IPR017800">
    <property type="entry name" value="ADOP"/>
</dbReference>
<dbReference type="GO" id="GO:0022857">
    <property type="term" value="F:transmembrane transporter activity"/>
    <property type="evidence" value="ECO:0007669"/>
    <property type="project" value="TreeGrafter"/>
</dbReference>
<evidence type="ECO:0000259" key="8">
    <source>
        <dbReference type="Pfam" id="PF02687"/>
    </source>
</evidence>
<dbReference type="KEGG" id="pfer:IRI77_11710"/>
<protein>
    <submittedName>
        <fullName evidence="10">ABC transporter permease</fullName>
    </submittedName>
</protein>
<feature type="transmembrane region" description="Helical" evidence="7">
    <location>
        <begin position="406"/>
        <end position="426"/>
    </location>
</feature>
<feature type="domain" description="MacB-like periplasmic core" evidence="9">
    <location>
        <begin position="100"/>
        <end position="316"/>
    </location>
</feature>
<dbReference type="EMBL" id="CP063849">
    <property type="protein sequence ID" value="QOY90578.1"/>
    <property type="molecule type" value="Genomic_DNA"/>
</dbReference>
<organism evidence="10 11">
    <name type="scientific">Paludibaculum fermentans</name>
    <dbReference type="NCBI Taxonomy" id="1473598"/>
    <lineage>
        <taxon>Bacteria</taxon>
        <taxon>Pseudomonadati</taxon>
        <taxon>Acidobacteriota</taxon>
        <taxon>Terriglobia</taxon>
        <taxon>Bryobacterales</taxon>
        <taxon>Bryobacteraceae</taxon>
        <taxon>Paludibaculum</taxon>
    </lineage>
</organism>
<keyword evidence="5 7" id="KW-0472">Membrane</keyword>
<feature type="domain" description="MacB-like periplasmic core" evidence="9">
    <location>
        <begin position="512"/>
        <end position="720"/>
    </location>
</feature>
<feature type="transmembrane region" description="Helical" evidence="7">
    <location>
        <begin position="499"/>
        <end position="518"/>
    </location>
</feature>
<keyword evidence="4 7" id="KW-1133">Transmembrane helix</keyword>
<dbReference type="GO" id="GO:0005886">
    <property type="term" value="C:plasma membrane"/>
    <property type="evidence" value="ECO:0007669"/>
    <property type="project" value="UniProtKB-SubCell"/>
</dbReference>
<dbReference type="AlphaFoldDB" id="A0A7S7SN40"/>
<dbReference type="InterPro" id="IPR047928">
    <property type="entry name" value="Perm_prefix_1"/>
</dbReference>
<proteinExistence type="inferred from homology"/>
<feature type="transmembrane region" description="Helical" evidence="7">
    <location>
        <begin position="750"/>
        <end position="779"/>
    </location>
</feature>
<dbReference type="Pfam" id="PF12704">
    <property type="entry name" value="MacB_PCD"/>
    <property type="match status" value="2"/>
</dbReference>
<keyword evidence="2" id="KW-1003">Cell membrane</keyword>
<reference evidence="10 11" key="1">
    <citation type="submission" date="2020-10" db="EMBL/GenBank/DDBJ databases">
        <title>Complete genome sequence of Paludibaculum fermentans P105T, a facultatively anaerobic acidobacterium capable of dissimilatory Fe(III) reduction.</title>
        <authorList>
            <person name="Dedysh S.N."/>
            <person name="Beletsky A.V."/>
            <person name="Kulichevskaya I.S."/>
            <person name="Mardanov A.V."/>
            <person name="Ravin N.V."/>
        </authorList>
    </citation>
    <scope>NUCLEOTIDE SEQUENCE [LARGE SCALE GENOMIC DNA]</scope>
    <source>
        <strain evidence="10 11">P105</strain>
    </source>
</reference>
<dbReference type="InterPro" id="IPR003838">
    <property type="entry name" value="ABC3_permease_C"/>
</dbReference>
<dbReference type="InterPro" id="IPR050250">
    <property type="entry name" value="Macrolide_Exporter_MacB"/>
</dbReference>
<evidence type="ECO:0000256" key="5">
    <source>
        <dbReference type="ARBA" id="ARBA00023136"/>
    </source>
</evidence>
<feature type="transmembrane region" description="Helical" evidence="7">
    <location>
        <begin position="446"/>
        <end position="468"/>
    </location>
</feature>
<dbReference type="NCBIfam" id="NF038403">
    <property type="entry name" value="perm_prefix_1"/>
    <property type="match status" value="1"/>
</dbReference>
<dbReference type="PANTHER" id="PTHR30572:SF4">
    <property type="entry name" value="ABC TRANSPORTER PERMEASE YTRF"/>
    <property type="match status" value="1"/>
</dbReference>
<comment type="similarity">
    <text evidence="6">Belongs to the ABC-4 integral membrane protein family.</text>
</comment>
<evidence type="ECO:0000259" key="9">
    <source>
        <dbReference type="Pfam" id="PF12704"/>
    </source>
</evidence>
<feature type="domain" description="ABC3 transporter permease C-terminal" evidence="8">
    <location>
        <begin position="357"/>
        <end position="469"/>
    </location>
</feature>
<accession>A0A7S7SN40</accession>
<dbReference type="Pfam" id="PF02687">
    <property type="entry name" value="FtsX"/>
    <property type="match status" value="2"/>
</dbReference>
<dbReference type="InterPro" id="IPR025857">
    <property type="entry name" value="MacB_PCD"/>
</dbReference>
<feature type="domain" description="ABC3 transporter permease C-terminal" evidence="8">
    <location>
        <begin position="758"/>
        <end position="870"/>
    </location>
</feature>
<gene>
    <name evidence="10" type="ORF">IRI77_11710</name>
</gene>
<keyword evidence="11" id="KW-1185">Reference proteome</keyword>
<evidence type="ECO:0000256" key="6">
    <source>
        <dbReference type="ARBA" id="ARBA00038076"/>
    </source>
</evidence>
<dbReference type="Proteomes" id="UP000593892">
    <property type="component" value="Chromosome"/>
</dbReference>
<evidence type="ECO:0000256" key="3">
    <source>
        <dbReference type="ARBA" id="ARBA00022692"/>
    </source>
</evidence>